<feature type="non-terminal residue" evidence="1">
    <location>
        <position position="190"/>
    </location>
</feature>
<evidence type="ECO:0000313" key="2">
    <source>
        <dbReference type="Proteomes" id="UP000245626"/>
    </source>
</evidence>
<sequence length="190" mass="21945">QIRPLSIEDQEAILKQRIQVDERPIKRVIKKLSNIGTSQDHDSLEAAILSFNLELELLQLNLERLSSIANNTSNQEILSYKEELRSIQLENSSTRERIVLLKQRLRDVQRDRANKLEYDLLATEIAKYPTRSELSESLTRLGSTIANLKAESSNYTEVSQRSRLRFSDIVRNLEGLHADVGFEVGERERR</sequence>
<proteinExistence type="predicted"/>
<dbReference type="EMBL" id="KZ819889">
    <property type="protein sequence ID" value="PWN50878.1"/>
    <property type="molecule type" value="Genomic_DNA"/>
</dbReference>
<name>A0ACD0NYH7_9BASI</name>
<dbReference type="Proteomes" id="UP000245626">
    <property type="component" value="Unassembled WGS sequence"/>
</dbReference>
<reference evidence="1 2" key="1">
    <citation type="journal article" date="2018" name="Mol. Biol. Evol.">
        <title>Broad Genomic Sampling Reveals a Smut Pathogenic Ancestry of the Fungal Clade Ustilaginomycotina.</title>
        <authorList>
            <person name="Kijpornyongpan T."/>
            <person name="Mondo S.J."/>
            <person name="Barry K."/>
            <person name="Sandor L."/>
            <person name="Lee J."/>
            <person name="Lipzen A."/>
            <person name="Pangilinan J."/>
            <person name="LaButti K."/>
            <person name="Hainaut M."/>
            <person name="Henrissat B."/>
            <person name="Grigoriev I.V."/>
            <person name="Spatafora J.W."/>
            <person name="Aime M.C."/>
        </authorList>
    </citation>
    <scope>NUCLEOTIDE SEQUENCE [LARGE SCALE GENOMIC DNA]</scope>
    <source>
        <strain evidence="1 2">SA 807</strain>
    </source>
</reference>
<gene>
    <name evidence="1" type="ORF">IE53DRAFT_307165</name>
</gene>
<evidence type="ECO:0000313" key="1">
    <source>
        <dbReference type="EMBL" id="PWN50878.1"/>
    </source>
</evidence>
<organism evidence="1 2">
    <name type="scientific">Violaceomyces palustris</name>
    <dbReference type="NCBI Taxonomy" id="1673888"/>
    <lineage>
        <taxon>Eukaryota</taxon>
        <taxon>Fungi</taxon>
        <taxon>Dikarya</taxon>
        <taxon>Basidiomycota</taxon>
        <taxon>Ustilaginomycotina</taxon>
        <taxon>Ustilaginomycetes</taxon>
        <taxon>Violaceomycetales</taxon>
        <taxon>Violaceomycetaceae</taxon>
        <taxon>Violaceomyces</taxon>
    </lineage>
</organism>
<keyword evidence="2" id="KW-1185">Reference proteome</keyword>
<accession>A0ACD0NYH7</accession>
<feature type="non-terminal residue" evidence="1">
    <location>
        <position position="1"/>
    </location>
</feature>
<protein>
    <submittedName>
        <fullName evidence="1">Uncharacterized protein</fullName>
    </submittedName>
</protein>